<dbReference type="AlphaFoldDB" id="A0A1X7S6R5"/>
<feature type="region of interest" description="Disordered" evidence="1">
    <location>
        <begin position="1"/>
        <end position="31"/>
    </location>
</feature>
<evidence type="ECO:0008006" key="4">
    <source>
        <dbReference type="Google" id="ProtNLM"/>
    </source>
</evidence>
<dbReference type="Proteomes" id="UP000215127">
    <property type="component" value="Chromosome 11"/>
</dbReference>
<evidence type="ECO:0000313" key="3">
    <source>
        <dbReference type="Proteomes" id="UP000215127"/>
    </source>
</evidence>
<protein>
    <recommendedName>
        <fullName evidence="4">SnoaL-like domain-containing protein</fullName>
    </recommendedName>
</protein>
<proteinExistence type="predicted"/>
<accession>A0A1X7S6R5</accession>
<organism evidence="2 3">
    <name type="scientific">Zymoseptoria tritici (strain ST99CH_3D7)</name>
    <dbReference type="NCBI Taxonomy" id="1276538"/>
    <lineage>
        <taxon>Eukaryota</taxon>
        <taxon>Fungi</taxon>
        <taxon>Dikarya</taxon>
        <taxon>Ascomycota</taxon>
        <taxon>Pezizomycotina</taxon>
        <taxon>Dothideomycetes</taxon>
        <taxon>Dothideomycetidae</taxon>
        <taxon>Mycosphaerellales</taxon>
        <taxon>Mycosphaerellaceae</taxon>
        <taxon>Zymoseptoria</taxon>
    </lineage>
</organism>
<gene>
    <name evidence="2" type="ORF">ZT3D7_G10528</name>
</gene>
<sequence length="163" mass="18768">MSKSEASPPDEKPSKVDEPITSPPSPDTSISELTDFLIKIGHAGMKALNNRDWNGRDNDQNLNAILSPEFRVYFGNNPEGLSVAENAKWMREFFLEKYPEHRVEVIQVTPEVFEKEGTAVVYVECDEHNAPPGVMTRVIYEFKWRKEEDGWRCFHMSSMRAFQ</sequence>
<evidence type="ECO:0000313" key="2">
    <source>
        <dbReference type="EMBL" id="SMQ55373.1"/>
    </source>
</evidence>
<reference evidence="2 3" key="1">
    <citation type="submission" date="2016-06" db="EMBL/GenBank/DDBJ databases">
        <authorList>
            <person name="Kjaerup R.B."/>
            <person name="Dalgaard T.S."/>
            <person name="Juul-Madsen H.R."/>
        </authorList>
    </citation>
    <scope>NUCLEOTIDE SEQUENCE [LARGE SCALE GENOMIC DNA]</scope>
</reference>
<dbReference type="SUPFAM" id="SSF54427">
    <property type="entry name" value="NTF2-like"/>
    <property type="match status" value="1"/>
</dbReference>
<evidence type="ECO:0000256" key="1">
    <source>
        <dbReference type="SAM" id="MobiDB-lite"/>
    </source>
</evidence>
<feature type="compositionally biased region" description="Basic and acidic residues" evidence="1">
    <location>
        <begin position="9"/>
        <end position="18"/>
    </location>
</feature>
<dbReference type="InterPro" id="IPR032710">
    <property type="entry name" value="NTF2-like_dom_sf"/>
</dbReference>
<keyword evidence="3" id="KW-1185">Reference proteome</keyword>
<name>A0A1X7S6R5_ZYMT9</name>
<dbReference type="EMBL" id="LT853702">
    <property type="protein sequence ID" value="SMQ55373.1"/>
    <property type="molecule type" value="Genomic_DNA"/>
</dbReference>